<name>A0ABQ5HYD5_9ASTR</name>
<dbReference type="EMBL" id="BQNB010020146">
    <property type="protein sequence ID" value="GJT92829.1"/>
    <property type="molecule type" value="Genomic_DNA"/>
</dbReference>
<feature type="compositionally biased region" description="Acidic residues" evidence="1">
    <location>
        <begin position="106"/>
        <end position="136"/>
    </location>
</feature>
<protein>
    <submittedName>
        <fullName evidence="2">Uncharacterized protein</fullName>
    </submittedName>
</protein>
<feature type="compositionally biased region" description="Pro residues" evidence="1">
    <location>
        <begin position="42"/>
        <end position="55"/>
    </location>
</feature>
<gene>
    <name evidence="2" type="ORF">Tco_1081674</name>
</gene>
<evidence type="ECO:0000313" key="2">
    <source>
        <dbReference type="EMBL" id="GJT92829.1"/>
    </source>
</evidence>
<feature type="compositionally biased region" description="Polar residues" evidence="1">
    <location>
        <begin position="1"/>
        <end position="17"/>
    </location>
</feature>
<organism evidence="2 3">
    <name type="scientific">Tanacetum coccineum</name>
    <dbReference type="NCBI Taxonomy" id="301880"/>
    <lineage>
        <taxon>Eukaryota</taxon>
        <taxon>Viridiplantae</taxon>
        <taxon>Streptophyta</taxon>
        <taxon>Embryophyta</taxon>
        <taxon>Tracheophyta</taxon>
        <taxon>Spermatophyta</taxon>
        <taxon>Magnoliopsida</taxon>
        <taxon>eudicotyledons</taxon>
        <taxon>Gunneridae</taxon>
        <taxon>Pentapetalae</taxon>
        <taxon>asterids</taxon>
        <taxon>campanulids</taxon>
        <taxon>Asterales</taxon>
        <taxon>Asteraceae</taxon>
        <taxon>Asteroideae</taxon>
        <taxon>Anthemideae</taxon>
        <taxon>Anthemidinae</taxon>
        <taxon>Tanacetum</taxon>
    </lineage>
</organism>
<evidence type="ECO:0000256" key="1">
    <source>
        <dbReference type="SAM" id="MobiDB-lite"/>
    </source>
</evidence>
<feature type="compositionally biased region" description="Acidic residues" evidence="1">
    <location>
        <begin position="85"/>
        <end position="99"/>
    </location>
</feature>
<keyword evidence="3" id="KW-1185">Reference proteome</keyword>
<dbReference type="Proteomes" id="UP001151760">
    <property type="component" value="Unassembled WGS sequence"/>
</dbReference>
<reference evidence="2" key="2">
    <citation type="submission" date="2022-01" db="EMBL/GenBank/DDBJ databases">
        <authorList>
            <person name="Yamashiro T."/>
            <person name="Shiraishi A."/>
            <person name="Satake H."/>
            <person name="Nakayama K."/>
        </authorList>
    </citation>
    <scope>NUCLEOTIDE SEQUENCE</scope>
</reference>
<feature type="region of interest" description="Disordered" evidence="1">
    <location>
        <begin position="1"/>
        <end position="158"/>
    </location>
</feature>
<accession>A0ABQ5HYD5</accession>
<proteinExistence type="predicted"/>
<reference evidence="2" key="1">
    <citation type="journal article" date="2022" name="Int. J. Mol. Sci.">
        <title>Draft Genome of Tanacetum Coccineum: Genomic Comparison of Closely Related Tanacetum-Family Plants.</title>
        <authorList>
            <person name="Yamashiro T."/>
            <person name="Shiraishi A."/>
            <person name="Nakayama K."/>
            <person name="Satake H."/>
        </authorList>
    </citation>
    <scope>NUCLEOTIDE SEQUENCE</scope>
</reference>
<comment type="caution">
    <text evidence="2">The sequence shown here is derived from an EMBL/GenBank/DDBJ whole genome shotgun (WGS) entry which is preliminary data.</text>
</comment>
<sequence length="158" mass="16799">MSSDEASSRVTYTSISSDYKELSDVGSPRVVVYEYDGLPMHPIDPPSPDYVPGPEEPQEAPLSLDSPYAAGDSPIALSLGYIAESDQEEDPEDESEDGPTDYPADGGDDDDDESSGDDANDEDEEEASEDDKEEEQLALTDSTTASPAVAPVPSSEET</sequence>
<evidence type="ECO:0000313" key="3">
    <source>
        <dbReference type="Proteomes" id="UP001151760"/>
    </source>
</evidence>